<keyword evidence="1" id="KW-0732">Signal</keyword>
<protein>
    <recommendedName>
        <fullName evidence="4">Lipoprotein</fullName>
    </recommendedName>
</protein>
<name>R4T2C1_9PSEU</name>
<dbReference type="RefSeq" id="WP_016336670.1">
    <property type="nucleotide sequence ID" value="NC_021252.1"/>
</dbReference>
<organism evidence="2 3">
    <name type="scientific">Amycolatopsis keratiniphila</name>
    <dbReference type="NCBI Taxonomy" id="129921"/>
    <lineage>
        <taxon>Bacteria</taxon>
        <taxon>Bacillati</taxon>
        <taxon>Actinomycetota</taxon>
        <taxon>Actinomycetes</taxon>
        <taxon>Pseudonocardiales</taxon>
        <taxon>Pseudonocardiaceae</taxon>
        <taxon>Amycolatopsis</taxon>
        <taxon>Amycolatopsis japonica group</taxon>
    </lineage>
</organism>
<keyword evidence="3" id="KW-1185">Reference proteome</keyword>
<accession>R4T2C1</accession>
<evidence type="ECO:0000256" key="1">
    <source>
        <dbReference type="SAM" id="SignalP"/>
    </source>
</evidence>
<dbReference type="EMBL" id="CP003410">
    <property type="protein sequence ID" value="AGM08955.1"/>
    <property type="molecule type" value="Genomic_DNA"/>
</dbReference>
<dbReference type="AlphaFoldDB" id="R4T2C1"/>
<evidence type="ECO:0000313" key="2">
    <source>
        <dbReference type="EMBL" id="AGM08955.1"/>
    </source>
</evidence>
<feature type="chain" id="PRO_5038747570" description="Lipoprotein" evidence="1">
    <location>
        <begin position="25"/>
        <end position="95"/>
    </location>
</feature>
<sequence length="95" mass="10463">MRRWLVLGLLVAAGACTTSPPSQVPVPAITSTPVTTVTATPPKPTRTTTSVKLEYQKCLRDPEKIWDTGTQKCRYKTSGEVQWEHLYGPLPPETP</sequence>
<evidence type="ECO:0000313" key="3">
    <source>
        <dbReference type="Proteomes" id="UP000013968"/>
    </source>
</evidence>
<dbReference type="PROSITE" id="PS51257">
    <property type="entry name" value="PROKAR_LIPOPROTEIN"/>
    <property type="match status" value="1"/>
</dbReference>
<evidence type="ECO:0008006" key="4">
    <source>
        <dbReference type="Google" id="ProtNLM"/>
    </source>
</evidence>
<reference evidence="2 3" key="1">
    <citation type="journal article" date="2013" name="BMC Genomics">
        <title>ContigScape: a Cytoscape plugin facilitating microbial genome gap closing.</title>
        <authorList>
            <person name="Tang B."/>
            <person name="Wang Q."/>
            <person name="Yang M."/>
            <person name="Xie F."/>
            <person name="Zhu Y."/>
            <person name="Zhuo Y."/>
            <person name="Wang S."/>
            <person name="Gao H."/>
            <person name="Ding X."/>
            <person name="Zhang L."/>
            <person name="Zhao G."/>
            <person name="Zheng H."/>
        </authorList>
    </citation>
    <scope>NUCLEOTIDE SEQUENCE [LARGE SCALE GENOMIC DNA]</scope>
    <source>
        <strain evidence="2 3">HCCB10007</strain>
    </source>
</reference>
<feature type="signal peptide" evidence="1">
    <location>
        <begin position="1"/>
        <end position="24"/>
    </location>
</feature>
<gene>
    <name evidence="2" type="ORF">AORI_6372</name>
</gene>
<dbReference type="Proteomes" id="UP000013968">
    <property type="component" value="Chromosome"/>
</dbReference>
<dbReference type="PATRIC" id="fig|1156913.3.peg.6500"/>
<proteinExistence type="predicted"/>
<dbReference type="KEGG" id="aoi:AORI_6372"/>
<dbReference type="HOGENOM" id="CLU_2366700_0_0_11"/>